<proteinExistence type="predicted"/>
<accession>A0A9Q0QPS0</accession>
<dbReference type="Proteomes" id="UP001141806">
    <property type="component" value="Unassembled WGS sequence"/>
</dbReference>
<protein>
    <submittedName>
        <fullName evidence="1">Uncharacterized protein</fullName>
    </submittedName>
</protein>
<reference evidence="1" key="1">
    <citation type="journal article" date="2023" name="Plant J.">
        <title>The genome of the king protea, Protea cynaroides.</title>
        <authorList>
            <person name="Chang J."/>
            <person name="Duong T.A."/>
            <person name="Schoeman C."/>
            <person name="Ma X."/>
            <person name="Roodt D."/>
            <person name="Barker N."/>
            <person name="Li Z."/>
            <person name="Van de Peer Y."/>
            <person name="Mizrachi E."/>
        </authorList>
    </citation>
    <scope>NUCLEOTIDE SEQUENCE</scope>
    <source>
        <tissue evidence="1">Young leaves</tissue>
    </source>
</reference>
<keyword evidence="2" id="KW-1185">Reference proteome</keyword>
<organism evidence="1 2">
    <name type="scientific">Protea cynaroides</name>
    <dbReference type="NCBI Taxonomy" id="273540"/>
    <lineage>
        <taxon>Eukaryota</taxon>
        <taxon>Viridiplantae</taxon>
        <taxon>Streptophyta</taxon>
        <taxon>Embryophyta</taxon>
        <taxon>Tracheophyta</taxon>
        <taxon>Spermatophyta</taxon>
        <taxon>Magnoliopsida</taxon>
        <taxon>Proteales</taxon>
        <taxon>Proteaceae</taxon>
        <taxon>Protea</taxon>
    </lineage>
</organism>
<comment type="caution">
    <text evidence="1">The sequence shown here is derived from an EMBL/GenBank/DDBJ whole genome shotgun (WGS) entry which is preliminary data.</text>
</comment>
<gene>
    <name evidence="1" type="ORF">NE237_019212</name>
</gene>
<evidence type="ECO:0000313" key="2">
    <source>
        <dbReference type="Proteomes" id="UP001141806"/>
    </source>
</evidence>
<dbReference type="AlphaFoldDB" id="A0A9Q0QPS0"/>
<name>A0A9Q0QPS0_9MAGN</name>
<sequence>MGWRSRSDPRSPLFTLIVHISVMRISADGQGREGKSTFSICLVPLCDWCGSVHACCLVGVLAERRLRYYAVIGNIRTMEQLSVLNPQRDCQLPGGHITRSPMNTLFNFDPLCGQDLFLIIYATRDCLLFAAKGESGSIQGHRDPSLRAYFGKVTSQLIGWSSILSEKAQSASVLNGRVPKE</sequence>
<evidence type="ECO:0000313" key="1">
    <source>
        <dbReference type="EMBL" id="KAJ4967363.1"/>
    </source>
</evidence>
<dbReference type="EMBL" id="JAMYWD010000007">
    <property type="protein sequence ID" value="KAJ4967363.1"/>
    <property type="molecule type" value="Genomic_DNA"/>
</dbReference>